<dbReference type="Proteomes" id="UP001201463">
    <property type="component" value="Unassembled WGS sequence"/>
</dbReference>
<reference evidence="1 2" key="1">
    <citation type="submission" date="2021-12" db="EMBL/GenBank/DDBJ databases">
        <title>Genome seq of p7.</title>
        <authorList>
            <person name="Seo T."/>
        </authorList>
    </citation>
    <scope>NUCLEOTIDE SEQUENCE [LARGE SCALE GENOMIC DNA]</scope>
    <source>
        <strain evidence="1 2">P7</strain>
    </source>
</reference>
<protein>
    <recommendedName>
        <fullName evidence="3">MarR family transcriptional regulator</fullName>
    </recommendedName>
</protein>
<name>A0ABS8XF05_9BURK</name>
<gene>
    <name evidence="1" type="ORF">LXT12_12430</name>
</gene>
<keyword evidence="2" id="KW-1185">Reference proteome</keyword>
<sequence>MSSSSHPVKTRAARVLLAGSRSTLSAQMRMLLINVNGQRGAAELQDIARALNLGPQALEELQREGYVTGLPEAASAPLVAEPPAAAPKAATASAGDELRRLMKAKMFAFDLACRMLAGRDADLRAGAREVNSESRFLDWLSDASARIEAASGAERAQLFRERVAQAAA</sequence>
<evidence type="ECO:0008006" key="3">
    <source>
        <dbReference type="Google" id="ProtNLM"/>
    </source>
</evidence>
<dbReference type="RefSeq" id="WP_233392475.1">
    <property type="nucleotide sequence ID" value="NZ_JAJTWT010000004.1"/>
</dbReference>
<evidence type="ECO:0000313" key="1">
    <source>
        <dbReference type="EMBL" id="MCE4538057.1"/>
    </source>
</evidence>
<evidence type="ECO:0000313" key="2">
    <source>
        <dbReference type="Proteomes" id="UP001201463"/>
    </source>
</evidence>
<comment type="caution">
    <text evidence="1">The sequence shown here is derived from an EMBL/GenBank/DDBJ whole genome shotgun (WGS) entry which is preliminary data.</text>
</comment>
<organism evidence="1 2">
    <name type="scientific">Pelomonas caseinilytica</name>
    <dbReference type="NCBI Taxonomy" id="2906763"/>
    <lineage>
        <taxon>Bacteria</taxon>
        <taxon>Pseudomonadati</taxon>
        <taxon>Pseudomonadota</taxon>
        <taxon>Betaproteobacteria</taxon>
        <taxon>Burkholderiales</taxon>
        <taxon>Sphaerotilaceae</taxon>
        <taxon>Roseateles</taxon>
    </lineage>
</organism>
<accession>A0ABS8XF05</accession>
<dbReference type="EMBL" id="JAJTWT010000004">
    <property type="protein sequence ID" value="MCE4538057.1"/>
    <property type="molecule type" value="Genomic_DNA"/>
</dbReference>
<proteinExistence type="predicted"/>